<keyword evidence="3" id="KW-0965">Cell junction</keyword>
<feature type="region of interest" description="Disordered" evidence="6">
    <location>
        <begin position="178"/>
        <end position="217"/>
    </location>
</feature>
<feature type="compositionally biased region" description="Polar residues" evidence="6">
    <location>
        <begin position="550"/>
        <end position="567"/>
    </location>
</feature>
<evidence type="ECO:0000256" key="5">
    <source>
        <dbReference type="SAM" id="Coils"/>
    </source>
</evidence>
<comment type="subcellular location">
    <subcellularLocation>
        <location evidence="1">Cell junction</location>
        <location evidence="1">Adherens junction</location>
    </subcellularLocation>
</comment>
<dbReference type="InterPro" id="IPR019359">
    <property type="entry name" value="CCDC85"/>
</dbReference>
<feature type="non-terminal residue" evidence="7">
    <location>
        <position position="1"/>
    </location>
</feature>
<evidence type="ECO:0000256" key="1">
    <source>
        <dbReference type="ARBA" id="ARBA00004536"/>
    </source>
</evidence>
<feature type="compositionally biased region" description="Polar residues" evidence="6">
    <location>
        <begin position="484"/>
        <end position="493"/>
    </location>
</feature>
<protein>
    <recommendedName>
        <fullName evidence="9">Coiled-coil domain-containing protein 85C</fullName>
    </recommendedName>
</protein>
<feature type="compositionally biased region" description="Low complexity" evidence="6">
    <location>
        <begin position="622"/>
        <end position="632"/>
    </location>
</feature>
<keyword evidence="8" id="KW-1185">Reference proteome</keyword>
<accession>A0ABQ9EWM0</accession>
<dbReference type="EMBL" id="JARBDR010000657">
    <property type="protein sequence ID" value="KAJ8309579.1"/>
    <property type="molecule type" value="Genomic_DNA"/>
</dbReference>
<dbReference type="Pfam" id="PF10226">
    <property type="entry name" value="CCDC85"/>
    <property type="match status" value="1"/>
</dbReference>
<proteinExistence type="inferred from homology"/>
<evidence type="ECO:0008006" key="9">
    <source>
        <dbReference type="Google" id="ProtNLM"/>
    </source>
</evidence>
<comment type="caution">
    <text evidence="7">The sequence shown here is derived from an EMBL/GenBank/DDBJ whole genome shotgun (WGS) entry which is preliminary data.</text>
</comment>
<dbReference type="Proteomes" id="UP001217089">
    <property type="component" value="Unassembled WGS sequence"/>
</dbReference>
<comment type="similarity">
    <text evidence="2">Belongs to the CCDC85 family.</text>
</comment>
<evidence type="ECO:0000313" key="8">
    <source>
        <dbReference type="Proteomes" id="UP001217089"/>
    </source>
</evidence>
<feature type="compositionally biased region" description="Pro residues" evidence="6">
    <location>
        <begin position="381"/>
        <end position="395"/>
    </location>
</feature>
<evidence type="ECO:0000313" key="7">
    <source>
        <dbReference type="EMBL" id="KAJ8309579.1"/>
    </source>
</evidence>
<keyword evidence="4 5" id="KW-0175">Coiled coil</keyword>
<name>A0ABQ9EWM0_TEGGR</name>
<feature type="region of interest" description="Disordered" evidence="6">
    <location>
        <begin position="1"/>
        <end position="21"/>
    </location>
</feature>
<organism evidence="7 8">
    <name type="scientific">Tegillarca granosa</name>
    <name type="common">Malaysian cockle</name>
    <name type="synonym">Anadara granosa</name>
    <dbReference type="NCBI Taxonomy" id="220873"/>
    <lineage>
        <taxon>Eukaryota</taxon>
        <taxon>Metazoa</taxon>
        <taxon>Spiralia</taxon>
        <taxon>Lophotrochozoa</taxon>
        <taxon>Mollusca</taxon>
        <taxon>Bivalvia</taxon>
        <taxon>Autobranchia</taxon>
        <taxon>Pteriomorphia</taxon>
        <taxon>Arcoida</taxon>
        <taxon>Arcoidea</taxon>
        <taxon>Arcidae</taxon>
        <taxon>Tegillarca</taxon>
    </lineage>
</organism>
<sequence length="674" mass="76040">SSARSTPVPGNTNSSGSFVPYKTITPSPSITALSKLNDDQLHHKDSGELIRIIRRVESENRSLLAEHSSIIKDVNRRIQIHLLEIRGLKDINQKLQDDNQELRDLCCFLDDDRQRGRKLAREWQRFGRYTASVMRSEVSAYQEKLKDLEDKQLELISDNTELKELCLYLDQERIRYSTSMRDEGDGSSNSTVAGNEEPHPLPIGMNIGNGQDSSNQDAELAGNQNYIHRLENQIRQLEEEKKQLAQRVERNGGDGYRSTDHRQSTEKLDTGQRNMQQRTAPVGNPSEDISQQSRTPTPGASGDSPNKPEAVVHAMKVLEVHEQLERPKTDVGGENLDDKEKAIVREMCNVVWRKLGDVGSERSTPHPVYENIPARQNSSAPPIPPPNRQPPPPPTSQYKHQSHLQTSPNRSSHHSTPGQSPPKSAQTSTTSPAGYNSNTVTAPQSSYNSHTVTAPQSNYNSHTVTASQSSYSSHSDKPPIAPGTMQTVHSQSIPSHHQYRSPPPPSPLVHHRPPPPPPSHQHYQDRPPPLPPTHQSYDRNPPPPVPPHRSYQTSQHNQSNTRGSRPSSYHEGSEAQDGGRESSGHRDRRGQYESRSRRKSHDELATLDEIRDRQKVYYSRESSASRNSNPDSRNSREMFDSRSVLNSHDYREYNRDPTGTNRDQWDQYHMGSYH</sequence>
<feature type="compositionally biased region" description="Polar residues" evidence="6">
    <location>
        <begin position="208"/>
        <end position="217"/>
    </location>
</feature>
<dbReference type="PANTHER" id="PTHR13546">
    <property type="entry name" value="RE60986P"/>
    <property type="match status" value="1"/>
</dbReference>
<evidence type="ECO:0000256" key="6">
    <source>
        <dbReference type="SAM" id="MobiDB-lite"/>
    </source>
</evidence>
<feature type="region of interest" description="Disordered" evidence="6">
    <location>
        <begin position="358"/>
        <end position="674"/>
    </location>
</feature>
<evidence type="ECO:0000256" key="3">
    <source>
        <dbReference type="ARBA" id="ARBA00022949"/>
    </source>
</evidence>
<feature type="compositionally biased region" description="Polar residues" evidence="6">
    <location>
        <begin position="1"/>
        <end position="17"/>
    </location>
</feature>
<reference evidence="7 8" key="1">
    <citation type="submission" date="2022-12" db="EMBL/GenBank/DDBJ databases">
        <title>Chromosome-level genome of Tegillarca granosa.</title>
        <authorList>
            <person name="Kim J."/>
        </authorList>
    </citation>
    <scope>NUCLEOTIDE SEQUENCE [LARGE SCALE GENOMIC DNA]</scope>
    <source>
        <strain evidence="7">Teg-2019</strain>
        <tissue evidence="7">Adductor muscle</tissue>
    </source>
</reference>
<feature type="region of interest" description="Disordered" evidence="6">
    <location>
        <begin position="249"/>
        <end position="308"/>
    </location>
</feature>
<dbReference type="PANTHER" id="PTHR13546:SF15">
    <property type="entry name" value="CCDC85"/>
    <property type="match status" value="1"/>
</dbReference>
<feature type="compositionally biased region" description="Polar residues" evidence="6">
    <location>
        <begin position="287"/>
        <end position="298"/>
    </location>
</feature>
<feature type="compositionally biased region" description="Basic and acidic residues" evidence="6">
    <location>
        <begin position="571"/>
        <end position="615"/>
    </location>
</feature>
<feature type="coiled-coil region" evidence="5">
    <location>
        <begin position="131"/>
        <end position="165"/>
    </location>
</feature>
<feature type="compositionally biased region" description="Polar residues" evidence="6">
    <location>
        <begin position="396"/>
        <end position="473"/>
    </location>
</feature>
<feature type="compositionally biased region" description="Basic and acidic residues" evidence="6">
    <location>
        <begin position="249"/>
        <end position="270"/>
    </location>
</feature>
<gene>
    <name evidence="7" type="ORF">KUTeg_014453</name>
</gene>
<evidence type="ECO:0000256" key="2">
    <source>
        <dbReference type="ARBA" id="ARBA00009052"/>
    </source>
</evidence>
<evidence type="ECO:0000256" key="4">
    <source>
        <dbReference type="ARBA" id="ARBA00023054"/>
    </source>
</evidence>